<feature type="chain" id="PRO_5038575454" evidence="1">
    <location>
        <begin position="21"/>
        <end position="775"/>
    </location>
</feature>
<accession>A0A0K9YWP1</accession>
<comment type="caution">
    <text evidence="3">The sequence shown here is derived from an EMBL/GenBank/DDBJ whole genome shotgun (WGS) entry which is preliminary data.</text>
</comment>
<dbReference type="Proteomes" id="UP000319578">
    <property type="component" value="Unassembled WGS sequence"/>
</dbReference>
<evidence type="ECO:0000256" key="1">
    <source>
        <dbReference type="SAM" id="SignalP"/>
    </source>
</evidence>
<name>A0A0K9YWP1_9BACL</name>
<evidence type="ECO:0000313" key="5">
    <source>
        <dbReference type="Proteomes" id="UP000319578"/>
    </source>
</evidence>
<dbReference type="RefSeq" id="WP_049737098.1">
    <property type="nucleotide sequence ID" value="NZ_BJON01000008.1"/>
</dbReference>
<dbReference type="Pfam" id="PF11308">
    <property type="entry name" value="Glyco_hydro_129"/>
    <property type="match status" value="1"/>
</dbReference>
<dbReference type="InterPro" id="IPR021459">
    <property type="entry name" value="GH101-related"/>
</dbReference>
<sequence length="775" mass="88521">MKKKSMVFIMLTLMLQMVTGCESEQPIQQSAGDNDSNRVQAIANKQPVFSFDVNPETFELFIEKDGVKESASVPMSKRTVTNLHKDAKEISWSYPDDQMNISVKQEGDHLQINLTSTGADAFTWPHVSGNSYMLPLGEGKWIPAADKDWQAFLNEESLSFSESFSMRFFAINKNKYALLYIVDNMFNNTVDFKSDSALSFSFSHEFPSINPDKTYGFRLYVTDNDPVSVAGVYKRMIQEQGGLTTLMQKAAANQEVEKLYGAPHFYLWNKTFLTDADVKWGMLKNKLNDRFVNWLEQLLVQNGEDGAESMKQFREIKKQDYVAPFQKKAILSGFNYALRSRDFYNPAVFTGMDEQTTALLQKGINELTEVELYDLNKRLLKSVLQDAVPAVERWGDADSTELLKQMKMAGVEHAWIGLPDWTAAFMKPEFIKQANDAGYLIASYDSYHSIHKEENQDWNTAIFKDKSLYENATITKKNGEKKGGFLGQGRLLNPTLSLPSVKQRMDELLTGGVAFNSWFIDVDAAGEFHDDYSAAHQTTEKEDMQAKLERMNYIRDEKNMVIGSETGNDYASSSIAFAHGIETPVIKWADEDMRKNKTSPYYIGGYWSPAGEIPERYAKEVPIKPLYRHVYIDPAYSLPLFKLVYNNSVITSHHWEWDSLKIKGEVGTRMLSELLYNVPPLYHLDSKRWEENQQTIMNHLKVWSPFHQKAVQREMTGFTVLTKDRLVQRTSYGDDLQVIANFSTEDYNYENQVVKARSAMIIEGKATQTFVAPAE</sequence>
<reference evidence="3" key="2">
    <citation type="submission" date="2015-07" db="EMBL/GenBank/DDBJ databases">
        <title>MeaNS - Measles Nucleotide Surveillance Program.</title>
        <authorList>
            <person name="Tran T."/>
            <person name="Druce J."/>
        </authorList>
    </citation>
    <scope>NUCLEOTIDE SEQUENCE</scope>
    <source>
        <strain evidence="3">DSM 9887</strain>
    </source>
</reference>
<dbReference type="AlphaFoldDB" id="A0A0K9YWP1"/>
<evidence type="ECO:0000313" key="3">
    <source>
        <dbReference type="EMBL" id="KNB73108.1"/>
    </source>
</evidence>
<dbReference type="STRING" id="54915.ADS79_03795"/>
<reference evidence="2 5" key="3">
    <citation type="submission" date="2019-06" db="EMBL/GenBank/DDBJ databases">
        <title>Whole genome shotgun sequence of Brevibacillus reuszeri NBRC 15719.</title>
        <authorList>
            <person name="Hosoyama A."/>
            <person name="Uohara A."/>
            <person name="Ohji S."/>
            <person name="Ichikawa N."/>
        </authorList>
    </citation>
    <scope>NUCLEOTIDE SEQUENCE [LARGE SCALE GENOMIC DNA]</scope>
    <source>
        <strain evidence="2 5">NBRC 15719</strain>
    </source>
</reference>
<keyword evidence="2" id="KW-0449">Lipoprotein</keyword>
<dbReference type="PROSITE" id="PS51257">
    <property type="entry name" value="PROKAR_LIPOPROTEIN"/>
    <property type="match status" value="1"/>
</dbReference>
<organism evidence="3 4">
    <name type="scientific">Brevibacillus reuszeri</name>
    <dbReference type="NCBI Taxonomy" id="54915"/>
    <lineage>
        <taxon>Bacteria</taxon>
        <taxon>Bacillati</taxon>
        <taxon>Bacillota</taxon>
        <taxon>Bacilli</taxon>
        <taxon>Bacillales</taxon>
        <taxon>Paenibacillaceae</taxon>
        <taxon>Brevibacillus</taxon>
    </lineage>
</organism>
<proteinExistence type="predicted"/>
<dbReference type="PATRIC" id="fig|54915.3.peg.6130"/>
<gene>
    <name evidence="3" type="ORF">ADS79_03795</name>
    <name evidence="2" type="ORF">BRE01_22540</name>
</gene>
<dbReference type="OrthoDB" id="2496946at2"/>
<dbReference type="EMBL" id="BJON01000008">
    <property type="protein sequence ID" value="GED68552.1"/>
    <property type="molecule type" value="Genomic_DNA"/>
</dbReference>
<evidence type="ECO:0000313" key="4">
    <source>
        <dbReference type="Proteomes" id="UP000036834"/>
    </source>
</evidence>
<feature type="signal peptide" evidence="1">
    <location>
        <begin position="1"/>
        <end position="20"/>
    </location>
</feature>
<reference evidence="4" key="1">
    <citation type="submission" date="2015-07" db="EMBL/GenBank/DDBJ databases">
        <title>Genome sequencing project for genomic taxonomy and phylogenomics of Bacillus-like bacteria.</title>
        <authorList>
            <person name="Liu B."/>
            <person name="Wang J."/>
            <person name="Zhu Y."/>
            <person name="Liu G."/>
            <person name="Chen Q."/>
            <person name="Chen Z."/>
            <person name="Lan J."/>
            <person name="Che J."/>
            <person name="Ge C."/>
            <person name="Shi H."/>
            <person name="Pan Z."/>
            <person name="Liu X."/>
        </authorList>
    </citation>
    <scope>NUCLEOTIDE SEQUENCE [LARGE SCALE GENOMIC DNA]</scope>
    <source>
        <strain evidence="4">DSM 9887</strain>
    </source>
</reference>
<dbReference type="EMBL" id="LGIQ01000005">
    <property type="protein sequence ID" value="KNB73108.1"/>
    <property type="molecule type" value="Genomic_DNA"/>
</dbReference>
<dbReference type="Proteomes" id="UP000036834">
    <property type="component" value="Unassembled WGS sequence"/>
</dbReference>
<evidence type="ECO:0000313" key="2">
    <source>
        <dbReference type="EMBL" id="GED68552.1"/>
    </source>
</evidence>
<keyword evidence="1" id="KW-0732">Signal</keyword>
<protein>
    <submittedName>
        <fullName evidence="2">Lipoprotein</fullName>
    </submittedName>
</protein>
<keyword evidence="5" id="KW-1185">Reference proteome</keyword>